<evidence type="ECO:0000256" key="1">
    <source>
        <dbReference type="ARBA" id="ARBA00004871"/>
    </source>
</evidence>
<dbReference type="InterPro" id="IPR046346">
    <property type="entry name" value="Aminoacid_DH-like_N_sf"/>
</dbReference>
<dbReference type="GO" id="GO:0009073">
    <property type="term" value="P:aromatic amino acid family biosynthetic process"/>
    <property type="evidence" value="ECO:0007669"/>
    <property type="project" value="UniProtKB-KW"/>
</dbReference>
<feature type="domain" description="Shikimate dehydrogenase substrate binding N-terminal" evidence="4">
    <location>
        <begin position="6"/>
        <end position="87"/>
    </location>
</feature>
<dbReference type="SUPFAM" id="SSF53223">
    <property type="entry name" value="Aminoacid dehydrogenase-like, N-terminal domain"/>
    <property type="match status" value="1"/>
</dbReference>
<comment type="caution">
    <text evidence="5">The sequence shown here is derived from an EMBL/GenBank/DDBJ whole genome shotgun (WGS) entry which is preliminary data.</text>
</comment>
<dbReference type="Gene3D" id="3.40.50.10860">
    <property type="entry name" value="Leucine Dehydrogenase, chain A, domain 1"/>
    <property type="match status" value="1"/>
</dbReference>
<gene>
    <name evidence="5" type="primary">aroE</name>
    <name evidence="5" type="ORF">ULMS_13680</name>
</gene>
<reference evidence="5 6" key="1">
    <citation type="submission" date="2019-08" db="EMBL/GenBank/DDBJ databases">
        <title>Ulvibacter marinistellae sp. nov., isolated from a starfish, Patiria pectinifera.</title>
        <authorList>
            <person name="Kawano K."/>
            <person name="Ushijima N."/>
            <person name="Kihara M."/>
            <person name="Itoh H."/>
        </authorList>
    </citation>
    <scope>NUCLEOTIDE SEQUENCE [LARGE SCALE GENOMIC DNA]</scope>
    <source>
        <strain evidence="5 6">KK4</strain>
    </source>
</reference>
<name>A0A5J4FV74_9FLAO</name>
<dbReference type="GO" id="GO:0005829">
    <property type="term" value="C:cytosol"/>
    <property type="evidence" value="ECO:0007669"/>
    <property type="project" value="TreeGrafter"/>
</dbReference>
<proteinExistence type="predicted"/>
<dbReference type="Proteomes" id="UP000326994">
    <property type="component" value="Unassembled WGS sequence"/>
</dbReference>
<dbReference type="GO" id="GO:0004764">
    <property type="term" value="F:shikimate 3-dehydrogenase (NADP+) activity"/>
    <property type="evidence" value="ECO:0007669"/>
    <property type="project" value="InterPro"/>
</dbReference>
<evidence type="ECO:0000259" key="4">
    <source>
        <dbReference type="Pfam" id="PF08501"/>
    </source>
</evidence>
<dbReference type="OrthoDB" id="9792692at2"/>
<organism evidence="5 6">
    <name type="scientific">Patiriisocius marinistellae</name>
    <dbReference type="NCBI Taxonomy" id="2494560"/>
    <lineage>
        <taxon>Bacteria</taxon>
        <taxon>Pseudomonadati</taxon>
        <taxon>Bacteroidota</taxon>
        <taxon>Flavobacteriia</taxon>
        <taxon>Flavobacteriales</taxon>
        <taxon>Flavobacteriaceae</taxon>
        <taxon>Patiriisocius</taxon>
    </lineage>
</organism>
<dbReference type="SUPFAM" id="SSF51735">
    <property type="entry name" value="NAD(P)-binding Rossmann-fold domains"/>
    <property type="match status" value="1"/>
</dbReference>
<evidence type="ECO:0000256" key="3">
    <source>
        <dbReference type="ARBA" id="ARBA00023141"/>
    </source>
</evidence>
<dbReference type="InterPro" id="IPR036291">
    <property type="entry name" value="NAD(P)-bd_dom_sf"/>
</dbReference>
<dbReference type="Pfam" id="PF08501">
    <property type="entry name" value="Shikimate_dh_N"/>
    <property type="match status" value="1"/>
</dbReference>
<dbReference type="PANTHER" id="PTHR21089">
    <property type="entry name" value="SHIKIMATE DEHYDROGENASE"/>
    <property type="match status" value="1"/>
</dbReference>
<dbReference type="InterPro" id="IPR022893">
    <property type="entry name" value="Shikimate_DH_fam"/>
</dbReference>
<dbReference type="Gene3D" id="3.40.50.720">
    <property type="entry name" value="NAD(P)-binding Rossmann-like Domain"/>
    <property type="match status" value="1"/>
</dbReference>
<keyword evidence="3" id="KW-0057">Aromatic amino acid biosynthesis</keyword>
<comment type="pathway">
    <text evidence="1">Metabolic intermediate biosynthesis; chorismate biosynthesis; chorismate from D-erythrose 4-phosphate and phosphoenolpyruvate: step 4/7.</text>
</comment>
<sequence>MAKFGLVGKNISYSFSKTFFTIKFDLEKLNHTYVNFDIKNINQLQNILKDNTEIKGLNVTIPYKEDVIPYLDRIDKEAKKIGAVNTIKILNDGRLAGYNTDHYGFAKALTSFPLFKEKTALVLGSGGASKAIIYVLKAMNFDFKVVSRTPKEGQLSYKALTPEVINKYKLIINTTPLGTHPNVTECPNIPYNLITPSHFLYDLIYNPTETEFLKRGFAKGATVSNGMKMLEYQAKKSWKIWNL</sequence>
<dbReference type="GO" id="GO:0009423">
    <property type="term" value="P:chorismate biosynthetic process"/>
    <property type="evidence" value="ECO:0007669"/>
    <property type="project" value="TreeGrafter"/>
</dbReference>
<dbReference type="InterPro" id="IPR013708">
    <property type="entry name" value="Shikimate_DH-bd_N"/>
</dbReference>
<evidence type="ECO:0000313" key="6">
    <source>
        <dbReference type="Proteomes" id="UP000326994"/>
    </source>
</evidence>
<dbReference type="CDD" id="cd01065">
    <property type="entry name" value="NAD_bind_Shikimate_DH"/>
    <property type="match status" value="1"/>
</dbReference>
<evidence type="ECO:0000256" key="2">
    <source>
        <dbReference type="ARBA" id="ARBA00023002"/>
    </source>
</evidence>
<dbReference type="RefSeq" id="WP_151893807.1">
    <property type="nucleotide sequence ID" value="NZ_BKCF01000002.1"/>
</dbReference>
<keyword evidence="2" id="KW-0560">Oxidoreductase</keyword>
<dbReference type="PANTHER" id="PTHR21089:SF1">
    <property type="entry name" value="BIFUNCTIONAL 3-DEHYDROQUINATE DEHYDRATASE_SHIKIMATE DEHYDROGENASE, CHLOROPLASTIC"/>
    <property type="match status" value="1"/>
</dbReference>
<accession>A0A5J4FV74</accession>
<dbReference type="GO" id="GO:0050661">
    <property type="term" value="F:NADP binding"/>
    <property type="evidence" value="ECO:0007669"/>
    <property type="project" value="TreeGrafter"/>
</dbReference>
<keyword evidence="6" id="KW-1185">Reference proteome</keyword>
<protein>
    <submittedName>
        <fullName evidence="5">Shikimate 5-dehydrogenase</fullName>
    </submittedName>
</protein>
<dbReference type="GO" id="GO:0019632">
    <property type="term" value="P:shikimate metabolic process"/>
    <property type="evidence" value="ECO:0007669"/>
    <property type="project" value="TreeGrafter"/>
</dbReference>
<dbReference type="AlphaFoldDB" id="A0A5J4FV74"/>
<keyword evidence="3" id="KW-0028">Amino-acid biosynthesis</keyword>
<evidence type="ECO:0000313" key="5">
    <source>
        <dbReference type="EMBL" id="GEQ85860.1"/>
    </source>
</evidence>
<dbReference type="EMBL" id="BKCF01000002">
    <property type="protein sequence ID" value="GEQ85860.1"/>
    <property type="molecule type" value="Genomic_DNA"/>
</dbReference>